<dbReference type="Proteomes" id="UP000268313">
    <property type="component" value="Unassembled WGS sequence"/>
</dbReference>
<proteinExistence type="predicted"/>
<evidence type="ECO:0000313" key="1">
    <source>
        <dbReference type="EMBL" id="RKH03854.1"/>
    </source>
</evidence>
<name>A0A3A8KPH0_9BACT</name>
<gene>
    <name evidence="1" type="ORF">D7X32_12725</name>
</gene>
<comment type="caution">
    <text evidence="1">The sequence shown here is derived from an EMBL/GenBank/DDBJ whole genome shotgun (WGS) entry which is preliminary data.</text>
</comment>
<sequence>MPYILGQRSRALLVLRWLRFPKEGHATLVASLLAKRSPPTPLLWRTVEDAALPRVRAEVEDAVLVRLRELVPPSLRAVLVADEGFGTPHLLERLGALRLDYVVRVAPETEAFHDGGVCRPASAWAPASMRPGRVRDVRLTAWRVPVVALVCAGRGAPRAPWCLATSLRTASAKAVVDMAARLEDPAPELLSPPVLARMAQDSGGPHPPGQHDRLLLLGALATEMLTLLGAVGQGLELPRRKAARSSPSLFLQGCLYYQALPLMPGAQAHQLVAAFQQQLEDKPVFRTLLSAL</sequence>
<dbReference type="EMBL" id="RAWE01000035">
    <property type="protein sequence ID" value="RKH03854.1"/>
    <property type="molecule type" value="Genomic_DNA"/>
</dbReference>
<evidence type="ECO:0000313" key="2">
    <source>
        <dbReference type="Proteomes" id="UP000268313"/>
    </source>
</evidence>
<protein>
    <recommendedName>
        <fullName evidence="3">Transposase IS701-like DDE domain-containing protein</fullName>
    </recommendedName>
</protein>
<reference evidence="2" key="1">
    <citation type="submission" date="2018-09" db="EMBL/GenBank/DDBJ databases">
        <authorList>
            <person name="Livingstone P.G."/>
            <person name="Whitworth D.E."/>
        </authorList>
    </citation>
    <scope>NUCLEOTIDE SEQUENCE [LARGE SCALE GENOMIC DNA]</scope>
    <source>
        <strain evidence="2">CA043D</strain>
    </source>
</reference>
<dbReference type="AlphaFoldDB" id="A0A3A8KPH0"/>
<evidence type="ECO:0008006" key="3">
    <source>
        <dbReference type="Google" id="ProtNLM"/>
    </source>
</evidence>
<organism evidence="1 2">
    <name type="scientific">Corallococcus carmarthensis</name>
    <dbReference type="NCBI Taxonomy" id="2316728"/>
    <lineage>
        <taxon>Bacteria</taxon>
        <taxon>Pseudomonadati</taxon>
        <taxon>Myxococcota</taxon>
        <taxon>Myxococcia</taxon>
        <taxon>Myxococcales</taxon>
        <taxon>Cystobacterineae</taxon>
        <taxon>Myxococcaceae</taxon>
        <taxon>Corallococcus</taxon>
    </lineage>
</organism>
<keyword evidence="2" id="KW-1185">Reference proteome</keyword>
<accession>A0A3A8KPH0</accession>